<dbReference type="Proteomes" id="UP000664073">
    <property type="component" value="Unassembled WGS sequence"/>
</dbReference>
<name>A0A939HHN6_9PROT</name>
<keyword evidence="1" id="KW-0812">Transmembrane</keyword>
<keyword evidence="1" id="KW-0472">Membrane</keyword>
<keyword evidence="1" id="KW-1133">Transmembrane helix</keyword>
<evidence type="ECO:0000313" key="3">
    <source>
        <dbReference type="Proteomes" id="UP000664073"/>
    </source>
</evidence>
<dbReference type="AlphaFoldDB" id="A0A939HHN6"/>
<gene>
    <name evidence="2" type="ORF">J2D77_00225</name>
</gene>
<dbReference type="Pfam" id="PF15956">
    <property type="entry name" value="DUF4760"/>
    <property type="match status" value="1"/>
</dbReference>
<comment type="caution">
    <text evidence="2">The sequence shown here is derived from an EMBL/GenBank/DDBJ whole genome shotgun (WGS) entry which is preliminary data.</text>
</comment>
<dbReference type="InterPro" id="IPR031876">
    <property type="entry name" value="DUF4760"/>
</dbReference>
<dbReference type="EMBL" id="JAFVMH010000001">
    <property type="protein sequence ID" value="MBO1323582.1"/>
    <property type="molecule type" value="Genomic_DNA"/>
</dbReference>
<feature type="transmembrane region" description="Helical" evidence="1">
    <location>
        <begin position="39"/>
        <end position="59"/>
    </location>
</feature>
<dbReference type="RefSeq" id="WP_207843961.1">
    <property type="nucleotide sequence ID" value="NZ_JAFVMH010000001.1"/>
</dbReference>
<evidence type="ECO:0000256" key="1">
    <source>
        <dbReference type="SAM" id="Phobius"/>
    </source>
</evidence>
<accession>A0A939HHN6</accession>
<keyword evidence="3" id="KW-1185">Reference proteome</keyword>
<organism evidence="2 3">
    <name type="scientific">Acetobacter garciniae</name>
    <dbReference type="NCBI Taxonomy" id="2817435"/>
    <lineage>
        <taxon>Bacteria</taxon>
        <taxon>Pseudomonadati</taxon>
        <taxon>Pseudomonadota</taxon>
        <taxon>Alphaproteobacteria</taxon>
        <taxon>Acetobacterales</taxon>
        <taxon>Acetobacteraceae</taxon>
        <taxon>Acetobacter</taxon>
    </lineage>
</organism>
<protein>
    <submittedName>
        <fullName evidence="2">DUF4760 domain-containing protein</fullName>
    </submittedName>
</protein>
<reference evidence="2" key="1">
    <citation type="submission" date="2021-03" db="EMBL/GenBank/DDBJ databases">
        <title>The complete genome sequence of Acetobacter sp. TBRC 12339.</title>
        <authorList>
            <person name="Charoenyingcharoen P."/>
            <person name="Yukphan P."/>
        </authorList>
    </citation>
    <scope>NUCLEOTIDE SEQUENCE</scope>
    <source>
        <strain evidence="2">TBRC 12339</strain>
    </source>
</reference>
<sequence length="193" mass="21997">MSNSSSGDLRCELHSIGAHISDSDTLQLVCHGFHAGYSLLSYLPFIGAAAAALVAWWNVNRTFKANRVIAKKKATMDLILLEQTNDYILQKRTEFLKLKKEGDLVKWADPQRSGDTEASSIATVINKYEMIAIGIKNDSICADIYYDWLGSTLISDWEELCTFIGELRRMSKNYNLYINFEKLALEWRNKKKF</sequence>
<evidence type="ECO:0000313" key="2">
    <source>
        <dbReference type="EMBL" id="MBO1323582.1"/>
    </source>
</evidence>
<proteinExistence type="predicted"/>